<keyword evidence="1" id="KW-0805">Transcription regulation</keyword>
<dbReference type="GO" id="GO:0043565">
    <property type="term" value="F:sequence-specific DNA binding"/>
    <property type="evidence" value="ECO:0007669"/>
    <property type="project" value="InterPro"/>
</dbReference>
<protein>
    <submittedName>
        <fullName evidence="4">AraC family transcriptional regulator</fullName>
    </submittedName>
</protein>
<organism evidence="4 5">
    <name type="scientific">Mycobacterium intracellulare (strain ATCC 13950 / DSM 43223 / JCM 6384 / NCTC 13025 / 3600)</name>
    <dbReference type="NCBI Taxonomy" id="487521"/>
    <lineage>
        <taxon>Bacteria</taxon>
        <taxon>Bacillati</taxon>
        <taxon>Actinomycetota</taxon>
        <taxon>Actinomycetes</taxon>
        <taxon>Mycobacteriales</taxon>
        <taxon>Mycobacteriaceae</taxon>
        <taxon>Mycobacterium</taxon>
        <taxon>Mycobacterium avium complex (MAC)</taxon>
    </lineage>
</organism>
<dbReference type="SUPFAM" id="SSF46689">
    <property type="entry name" value="Homeodomain-like"/>
    <property type="match status" value="1"/>
</dbReference>
<sequence length="46" mass="5404">MAIESDRRVDFADLAVRLGWYDQAHFTNEFRSMLGCSPGEYAQRHR</sequence>
<dbReference type="HOGENOM" id="CLU_3186046_0_0_11"/>
<reference evidence="4 5" key="1">
    <citation type="journal article" date="2012" name="J. Bacteriol.">
        <title>Complete genome sequence of Mycobacterium intracellulare strain ATCC 13950T.</title>
        <authorList>
            <person name="Kim B.J."/>
            <person name="Choi B.S."/>
            <person name="Lim J.S."/>
            <person name="Choi I.Y."/>
            <person name="Lee J.H."/>
            <person name="Chun J."/>
            <person name="Kook Y.H."/>
            <person name="Kim B.J."/>
        </authorList>
    </citation>
    <scope>NUCLEOTIDE SEQUENCE [LARGE SCALE GENOMIC DNA]</scope>
    <source>
        <strain evidence="5">ATCC 13950 / DSM 43223 / JCM 6384 / NCTC 13025 / 3600</strain>
    </source>
</reference>
<dbReference type="EMBL" id="CP003322">
    <property type="protein sequence ID" value="AFC44973.1"/>
    <property type="molecule type" value="Genomic_DNA"/>
</dbReference>
<keyword evidence="2" id="KW-0804">Transcription</keyword>
<evidence type="ECO:0000259" key="3">
    <source>
        <dbReference type="PROSITE" id="PS01124"/>
    </source>
</evidence>
<name>H8IK96_MYCIA</name>
<evidence type="ECO:0000256" key="1">
    <source>
        <dbReference type="ARBA" id="ARBA00023015"/>
    </source>
</evidence>
<dbReference type="PATRIC" id="fig|487521.10.peg.3760"/>
<dbReference type="InterPro" id="IPR009057">
    <property type="entry name" value="Homeodomain-like_sf"/>
</dbReference>
<dbReference type="Proteomes" id="UP000008004">
    <property type="component" value="Chromosome"/>
</dbReference>
<dbReference type="Gene3D" id="1.10.10.60">
    <property type="entry name" value="Homeodomain-like"/>
    <property type="match status" value="1"/>
</dbReference>
<evidence type="ECO:0000313" key="5">
    <source>
        <dbReference type="Proteomes" id="UP000008004"/>
    </source>
</evidence>
<dbReference type="PROSITE" id="PS01124">
    <property type="entry name" value="HTH_ARAC_FAMILY_2"/>
    <property type="match status" value="1"/>
</dbReference>
<evidence type="ECO:0000313" key="4">
    <source>
        <dbReference type="EMBL" id="AFC44973.1"/>
    </source>
</evidence>
<dbReference type="GO" id="GO:0003700">
    <property type="term" value="F:DNA-binding transcription factor activity"/>
    <property type="evidence" value="ECO:0007669"/>
    <property type="project" value="InterPro"/>
</dbReference>
<feature type="domain" description="HTH araC/xylS-type" evidence="3">
    <location>
        <begin position="1"/>
        <end position="44"/>
    </location>
</feature>
<evidence type="ECO:0000256" key="2">
    <source>
        <dbReference type="ARBA" id="ARBA00023163"/>
    </source>
</evidence>
<proteinExistence type="predicted"/>
<dbReference type="AlphaFoldDB" id="H8IK96"/>
<gene>
    <name evidence="4" type="ordered locus">OCU_37540</name>
</gene>
<dbReference type="KEGG" id="mia:OCU_37540"/>
<accession>H8IK96</accession>
<dbReference type="InterPro" id="IPR018060">
    <property type="entry name" value="HTH_AraC"/>
</dbReference>